<feature type="chain" id="PRO_5026322097" evidence="1">
    <location>
        <begin position="28"/>
        <end position="177"/>
    </location>
</feature>
<dbReference type="Proteomes" id="UP000423525">
    <property type="component" value="Chromosome"/>
</dbReference>
<dbReference type="CDD" id="cd12797">
    <property type="entry name" value="M23_peptidase"/>
    <property type="match status" value="1"/>
</dbReference>
<evidence type="ECO:0000256" key="1">
    <source>
        <dbReference type="SAM" id="SignalP"/>
    </source>
</evidence>
<dbReference type="PANTHER" id="PTHR21666">
    <property type="entry name" value="PEPTIDASE-RELATED"/>
    <property type="match status" value="1"/>
</dbReference>
<gene>
    <name evidence="3" type="ORF">FRC0190_01545</name>
</gene>
<organism evidence="3 4">
    <name type="scientific">Corynebacterium rouxii</name>
    <dbReference type="NCBI Taxonomy" id="2719119"/>
    <lineage>
        <taxon>Bacteria</taxon>
        <taxon>Bacillati</taxon>
        <taxon>Actinomycetota</taxon>
        <taxon>Actinomycetes</taxon>
        <taxon>Mycobacteriales</taxon>
        <taxon>Corynebacteriaceae</taxon>
        <taxon>Corynebacterium</taxon>
    </lineage>
</organism>
<name>A0A6I8MI45_9CORY</name>
<evidence type="ECO:0000313" key="3">
    <source>
        <dbReference type="EMBL" id="VZH85595.1"/>
    </source>
</evidence>
<sequence>MTTDMKKILASISSFLLALLIARSASAISISLPPSTYINPATGDPSIARVIRPFDKPQHNWLKGHRGVDLDIPVNGTVRAANSGIITFAGKVAGKPVISIDHPDGLRTTYQPVTTVLNTGDSVARGEAIGILAPSVDGFPGLHWGVLQGKDDYLNPLTLLEPLLIRLKPPQMKAPSQ</sequence>
<dbReference type="PANTHER" id="PTHR21666:SF270">
    <property type="entry name" value="MUREIN HYDROLASE ACTIVATOR ENVC"/>
    <property type="match status" value="1"/>
</dbReference>
<accession>A0A6I8MI45</accession>
<reference evidence="3 4" key="1">
    <citation type="submission" date="2019-11" db="EMBL/GenBank/DDBJ databases">
        <authorList>
            <person name="Brisse S."/>
        </authorList>
    </citation>
    <scope>NUCLEOTIDE SEQUENCE [LARGE SCALE GENOMIC DNA]</scope>
    <source>
        <strain evidence="3">FRC0190</strain>
    </source>
</reference>
<evidence type="ECO:0000259" key="2">
    <source>
        <dbReference type="Pfam" id="PF01551"/>
    </source>
</evidence>
<dbReference type="Gene3D" id="2.70.70.10">
    <property type="entry name" value="Glucose Permease (Domain IIA)"/>
    <property type="match status" value="1"/>
</dbReference>
<dbReference type="InterPro" id="IPR050570">
    <property type="entry name" value="Cell_wall_metabolism_enzyme"/>
</dbReference>
<dbReference type="AlphaFoldDB" id="A0A6I8MI45"/>
<dbReference type="Pfam" id="PF01551">
    <property type="entry name" value="Peptidase_M23"/>
    <property type="match status" value="1"/>
</dbReference>
<dbReference type="EMBL" id="LR738855">
    <property type="protein sequence ID" value="VZH85595.1"/>
    <property type="molecule type" value="Genomic_DNA"/>
</dbReference>
<dbReference type="KEGG" id="crf:FRC0190_01545"/>
<dbReference type="SUPFAM" id="SSF51261">
    <property type="entry name" value="Duplicated hybrid motif"/>
    <property type="match status" value="1"/>
</dbReference>
<protein>
    <submittedName>
        <fullName evidence="3">M23 family peptidase</fullName>
    </submittedName>
</protein>
<proteinExistence type="predicted"/>
<evidence type="ECO:0000313" key="4">
    <source>
        <dbReference type="Proteomes" id="UP000423525"/>
    </source>
</evidence>
<feature type="domain" description="M23ase beta-sheet core" evidence="2">
    <location>
        <begin position="64"/>
        <end position="156"/>
    </location>
</feature>
<keyword evidence="1" id="KW-0732">Signal</keyword>
<feature type="signal peptide" evidence="1">
    <location>
        <begin position="1"/>
        <end position="27"/>
    </location>
</feature>
<dbReference type="GO" id="GO:0004222">
    <property type="term" value="F:metalloendopeptidase activity"/>
    <property type="evidence" value="ECO:0007669"/>
    <property type="project" value="TreeGrafter"/>
</dbReference>
<dbReference type="InterPro" id="IPR016047">
    <property type="entry name" value="M23ase_b-sheet_dom"/>
</dbReference>
<dbReference type="InterPro" id="IPR011055">
    <property type="entry name" value="Dup_hybrid_motif"/>
</dbReference>